<proteinExistence type="predicted"/>
<sequence length="289" mass="33687">MNHLKRYDQAIFYNENMQKINTKDLVFSNLRMPSIPFENQWSGGEDGIAPVFVGANYQQRPITLDVKMFSVDVPDYYLLQSEMFSIFGYNTPFYIVKKYEKGKRYRAILDSNFEIERIDPMYGTAELTFITESLPFAESTGTTQDIQRDGINANSELWGFGMGLQSDPFALQYTFDVNEEEGFRVFNAGNVPIHPFEKDFKMTIKNIVNARGMVQIRNQRNMDYIRITDNDIKSSDVFVFDGANITKNGLNALRKTDRTFIGLEPGYNRFEIYHCDSATLEFDFRYYYR</sequence>
<evidence type="ECO:0000259" key="1">
    <source>
        <dbReference type="Pfam" id="PF05709"/>
    </source>
</evidence>
<comment type="caution">
    <text evidence="2">The sequence shown here is derived from an EMBL/GenBank/DDBJ whole genome shotgun (WGS) entry which is preliminary data.</text>
</comment>
<dbReference type="InterPro" id="IPR008841">
    <property type="entry name" value="Siphovirus-type_tail_N"/>
</dbReference>
<dbReference type="RefSeq" id="WP_379592274.1">
    <property type="nucleotide sequence ID" value="NZ_JBHTKK010000013.1"/>
</dbReference>
<dbReference type="Pfam" id="PF05709">
    <property type="entry name" value="Sipho_tail"/>
    <property type="match status" value="1"/>
</dbReference>
<name>A0ABW3NG80_9BACI</name>
<dbReference type="EMBL" id="JBHTKK010000013">
    <property type="protein sequence ID" value="MFD1066697.1"/>
    <property type="molecule type" value="Genomic_DNA"/>
</dbReference>
<feature type="domain" description="Siphovirus-type tail component RIFT-related" evidence="1">
    <location>
        <begin position="43"/>
        <end position="130"/>
    </location>
</feature>
<evidence type="ECO:0000313" key="2">
    <source>
        <dbReference type="EMBL" id="MFD1066697.1"/>
    </source>
</evidence>
<accession>A0ABW3NG80</accession>
<organism evidence="2 3">
    <name type="scientific">Oceanobacillus locisalsi</name>
    <dbReference type="NCBI Taxonomy" id="546107"/>
    <lineage>
        <taxon>Bacteria</taxon>
        <taxon>Bacillati</taxon>
        <taxon>Bacillota</taxon>
        <taxon>Bacilli</taxon>
        <taxon>Bacillales</taxon>
        <taxon>Bacillaceae</taxon>
        <taxon>Oceanobacillus</taxon>
    </lineage>
</organism>
<gene>
    <name evidence="2" type="ORF">ACFQ19_11735</name>
</gene>
<reference evidence="3" key="1">
    <citation type="journal article" date="2019" name="Int. J. Syst. Evol. Microbiol.">
        <title>The Global Catalogue of Microorganisms (GCM) 10K type strain sequencing project: providing services to taxonomists for standard genome sequencing and annotation.</title>
        <authorList>
            <consortium name="The Broad Institute Genomics Platform"/>
            <consortium name="The Broad Institute Genome Sequencing Center for Infectious Disease"/>
            <person name="Wu L."/>
            <person name="Ma J."/>
        </authorList>
    </citation>
    <scope>NUCLEOTIDE SEQUENCE [LARGE SCALE GENOMIC DNA]</scope>
    <source>
        <strain evidence="3">CCUG 56608</strain>
    </source>
</reference>
<protein>
    <submittedName>
        <fullName evidence="2">Phage tail domain-containing protein</fullName>
    </submittedName>
</protein>
<keyword evidence="3" id="KW-1185">Reference proteome</keyword>
<dbReference type="Proteomes" id="UP001597041">
    <property type="component" value="Unassembled WGS sequence"/>
</dbReference>
<evidence type="ECO:0000313" key="3">
    <source>
        <dbReference type="Proteomes" id="UP001597041"/>
    </source>
</evidence>